<feature type="domain" description="CN hydrolase" evidence="3">
    <location>
        <begin position="1"/>
        <end position="254"/>
    </location>
</feature>
<evidence type="ECO:0000313" key="4">
    <source>
        <dbReference type="EMBL" id="NDV02698.1"/>
    </source>
</evidence>
<gene>
    <name evidence="4" type="ORF">GZA08_17160</name>
</gene>
<dbReference type="PANTHER" id="PTHR23088:SF27">
    <property type="entry name" value="DEAMINATED GLUTATHIONE AMIDASE"/>
    <property type="match status" value="1"/>
</dbReference>
<dbReference type="Proteomes" id="UP000474757">
    <property type="component" value="Unassembled WGS sequence"/>
</dbReference>
<dbReference type="GO" id="GO:0016811">
    <property type="term" value="F:hydrolase activity, acting on carbon-nitrogen (but not peptide) bonds, in linear amides"/>
    <property type="evidence" value="ECO:0007669"/>
    <property type="project" value="InterPro"/>
</dbReference>
<evidence type="ECO:0000313" key="5">
    <source>
        <dbReference type="Proteomes" id="UP000474757"/>
    </source>
</evidence>
<dbReference type="EMBL" id="JAAGAB010000004">
    <property type="protein sequence ID" value="NDV02698.1"/>
    <property type="molecule type" value="Genomic_DNA"/>
</dbReference>
<keyword evidence="2 4" id="KW-0378">Hydrolase</keyword>
<dbReference type="SUPFAM" id="SSF56317">
    <property type="entry name" value="Carbon-nitrogen hydrolase"/>
    <property type="match status" value="1"/>
</dbReference>
<reference evidence="4 5" key="1">
    <citation type="submission" date="2020-02" db="EMBL/GenBank/DDBJ databases">
        <title>Pseudoroseicyclus tamarix, sp. nov., isolated from offshore sediment of a Tamarix chinensis forest.</title>
        <authorList>
            <person name="Gai Y."/>
        </authorList>
    </citation>
    <scope>NUCLEOTIDE SEQUENCE [LARGE SCALE GENOMIC DNA]</scope>
    <source>
        <strain evidence="4 5">CLL3-39</strain>
    </source>
</reference>
<keyword evidence="5" id="KW-1185">Reference proteome</keyword>
<dbReference type="InterPro" id="IPR003010">
    <property type="entry name" value="C-N_Hydrolase"/>
</dbReference>
<dbReference type="AlphaFoldDB" id="A0A6B2JWV3"/>
<dbReference type="InterPro" id="IPR045254">
    <property type="entry name" value="Nit1/2_C-N_Hydrolase"/>
</dbReference>
<comment type="caution">
    <text evidence="4">The sequence shown here is derived from an EMBL/GenBank/DDBJ whole genome shotgun (WGS) entry which is preliminary data.</text>
</comment>
<protein>
    <submittedName>
        <fullName evidence="4">Carbon-nitrogen hydrolase family protein</fullName>
    </submittedName>
</protein>
<sequence>MRAALCQMCSSDDPGENLAAARAMIAEAAAGGAQLVCTPEVTNCVSTSRTQQEEVLRLEEDDPVLAGLREAAREAGVWLAIGSLALKTRDADGRFANRSFLISPEGEIAARYDKIHMFDVQVSETETYRESAGYRPGGQAVVAQTPLATLGLTICYDVRFPHLHRALGKAGAEVLLVPSAFSPGTGPGHWEVLLRARAIETGAFVLAAAQTGEHSLSQGRPRRSYGHSLAVAPWGEVLLDAGEEAGVFLVDLDLGKVAEARGRLPALSHDRGFDGP</sequence>
<name>A0A6B2JWV3_9RHOB</name>
<dbReference type="Pfam" id="PF00795">
    <property type="entry name" value="CN_hydrolase"/>
    <property type="match status" value="1"/>
</dbReference>
<accession>A0A6B2JWV3</accession>
<dbReference type="InterPro" id="IPR036526">
    <property type="entry name" value="C-N_Hydrolase_sf"/>
</dbReference>
<proteinExistence type="inferred from homology"/>
<dbReference type="Gene3D" id="3.60.110.10">
    <property type="entry name" value="Carbon-nitrogen hydrolase"/>
    <property type="match status" value="1"/>
</dbReference>
<dbReference type="PROSITE" id="PS50263">
    <property type="entry name" value="CN_HYDROLASE"/>
    <property type="match status" value="1"/>
</dbReference>
<evidence type="ECO:0000256" key="1">
    <source>
        <dbReference type="ARBA" id="ARBA00010613"/>
    </source>
</evidence>
<dbReference type="RefSeq" id="WP_163895893.1">
    <property type="nucleotide sequence ID" value="NZ_JAAFYS010000004.1"/>
</dbReference>
<dbReference type="PROSITE" id="PS01227">
    <property type="entry name" value="UPF0012"/>
    <property type="match status" value="1"/>
</dbReference>
<evidence type="ECO:0000256" key="2">
    <source>
        <dbReference type="ARBA" id="ARBA00022801"/>
    </source>
</evidence>
<dbReference type="PANTHER" id="PTHR23088">
    <property type="entry name" value="NITRILASE-RELATED"/>
    <property type="match status" value="1"/>
</dbReference>
<comment type="similarity">
    <text evidence="1">Belongs to the carbon-nitrogen hydrolase superfamily. NIT1/NIT2 family.</text>
</comment>
<evidence type="ECO:0000259" key="3">
    <source>
        <dbReference type="PROSITE" id="PS50263"/>
    </source>
</evidence>
<dbReference type="InterPro" id="IPR001110">
    <property type="entry name" value="UPF0012_CS"/>
</dbReference>
<dbReference type="CDD" id="cd07572">
    <property type="entry name" value="nit"/>
    <property type="match status" value="1"/>
</dbReference>
<organism evidence="4 5">
    <name type="scientific">Pseudoroseicyclus tamaricis</name>
    <dbReference type="NCBI Taxonomy" id="2705421"/>
    <lineage>
        <taxon>Bacteria</taxon>
        <taxon>Pseudomonadati</taxon>
        <taxon>Pseudomonadota</taxon>
        <taxon>Alphaproteobacteria</taxon>
        <taxon>Rhodobacterales</taxon>
        <taxon>Paracoccaceae</taxon>
        <taxon>Pseudoroseicyclus</taxon>
    </lineage>
</organism>